<evidence type="ECO:0000313" key="1">
    <source>
        <dbReference type="EMBL" id="KZV44692.1"/>
    </source>
</evidence>
<reference evidence="1 2" key="1">
    <citation type="journal article" date="2015" name="Proc. Natl. Acad. Sci. U.S.A.">
        <title>The resurrection genome of Boea hygrometrica: A blueprint for survival of dehydration.</title>
        <authorList>
            <person name="Xiao L."/>
            <person name="Yang G."/>
            <person name="Zhang L."/>
            <person name="Yang X."/>
            <person name="Zhao S."/>
            <person name="Ji Z."/>
            <person name="Zhou Q."/>
            <person name="Hu M."/>
            <person name="Wang Y."/>
            <person name="Chen M."/>
            <person name="Xu Y."/>
            <person name="Jin H."/>
            <person name="Xiao X."/>
            <person name="Hu G."/>
            <person name="Bao F."/>
            <person name="Hu Y."/>
            <person name="Wan P."/>
            <person name="Li L."/>
            <person name="Deng X."/>
            <person name="Kuang T."/>
            <person name="Xiang C."/>
            <person name="Zhu J.K."/>
            <person name="Oliver M.J."/>
            <person name="He Y."/>
        </authorList>
    </citation>
    <scope>NUCLEOTIDE SEQUENCE [LARGE SCALE GENOMIC DNA]</scope>
    <source>
        <strain evidence="2">cv. XS01</strain>
    </source>
</reference>
<accession>A0A2Z7CCF3</accession>
<sequence>MTASLIQNAIQVYVDSVLSMADKGMVKMFKALESSGLREFLGCSSAIYESDLVSFYQNALVKDNTVIFSVQGKYIEISKEKFAGISSCLRGIDRYE</sequence>
<name>A0A2Z7CCF3_9LAMI</name>
<keyword evidence="2" id="KW-1185">Reference proteome</keyword>
<gene>
    <name evidence="1" type="ORF">F511_38192</name>
</gene>
<dbReference type="Proteomes" id="UP000250235">
    <property type="component" value="Unassembled WGS sequence"/>
</dbReference>
<dbReference type="EMBL" id="KQ996549">
    <property type="protein sequence ID" value="KZV44692.1"/>
    <property type="molecule type" value="Genomic_DNA"/>
</dbReference>
<proteinExistence type="predicted"/>
<organism evidence="1 2">
    <name type="scientific">Dorcoceras hygrometricum</name>
    <dbReference type="NCBI Taxonomy" id="472368"/>
    <lineage>
        <taxon>Eukaryota</taxon>
        <taxon>Viridiplantae</taxon>
        <taxon>Streptophyta</taxon>
        <taxon>Embryophyta</taxon>
        <taxon>Tracheophyta</taxon>
        <taxon>Spermatophyta</taxon>
        <taxon>Magnoliopsida</taxon>
        <taxon>eudicotyledons</taxon>
        <taxon>Gunneridae</taxon>
        <taxon>Pentapetalae</taxon>
        <taxon>asterids</taxon>
        <taxon>lamiids</taxon>
        <taxon>Lamiales</taxon>
        <taxon>Gesneriaceae</taxon>
        <taxon>Didymocarpoideae</taxon>
        <taxon>Trichosporeae</taxon>
        <taxon>Loxocarpinae</taxon>
        <taxon>Dorcoceras</taxon>
    </lineage>
</organism>
<protein>
    <submittedName>
        <fullName evidence="1">Uncharacterized protein</fullName>
    </submittedName>
</protein>
<dbReference type="AlphaFoldDB" id="A0A2Z7CCF3"/>
<evidence type="ECO:0000313" key="2">
    <source>
        <dbReference type="Proteomes" id="UP000250235"/>
    </source>
</evidence>